<dbReference type="Gene3D" id="2.60.40.10">
    <property type="entry name" value="Immunoglobulins"/>
    <property type="match status" value="1"/>
</dbReference>
<keyword evidence="1" id="KW-0472">Membrane</keyword>
<reference evidence="2 3" key="2">
    <citation type="journal article" date="2010" name="BMC Genomics">
        <title>The genome of Geobacter bemidjiensis, exemplar for the subsurface clade of Geobacter species that predominate in Fe(III)-reducing subsurface environments.</title>
        <authorList>
            <person name="Aklujkar M."/>
            <person name="Young N.D."/>
            <person name="Holmes D."/>
            <person name="Chavan M."/>
            <person name="Risso C."/>
            <person name="Kiss H.E."/>
            <person name="Han C.S."/>
            <person name="Land M.L."/>
            <person name="Lovley D.R."/>
        </authorList>
    </citation>
    <scope>NUCLEOTIDE SEQUENCE [LARGE SCALE GENOMIC DNA]</scope>
    <source>
        <strain evidence="3">ATCC BAA-1014 / DSM 16622 / JCM 12645 / Bem</strain>
    </source>
</reference>
<accession>B5EC62</accession>
<dbReference type="GO" id="GO:0005509">
    <property type="term" value="F:calcium ion binding"/>
    <property type="evidence" value="ECO:0007669"/>
    <property type="project" value="InterPro"/>
</dbReference>
<protein>
    <recommendedName>
        <fullName evidence="4">Dystroglycan-type cadherin-like domain-containing protein</fullName>
    </recommendedName>
</protein>
<feature type="transmembrane region" description="Helical" evidence="1">
    <location>
        <begin position="41"/>
        <end position="62"/>
    </location>
</feature>
<keyword evidence="1" id="KW-1133">Transmembrane helix</keyword>
<dbReference type="EMBL" id="CP001124">
    <property type="protein sequence ID" value="ACH40518.2"/>
    <property type="molecule type" value="Genomic_DNA"/>
</dbReference>
<evidence type="ECO:0000313" key="2">
    <source>
        <dbReference type="EMBL" id="ACH40518.2"/>
    </source>
</evidence>
<dbReference type="SUPFAM" id="SSF49313">
    <property type="entry name" value="Cadherin-like"/>
    <property type="match status" value="1"/>
</dbReference>
<proteinExistence type="predicted"/>
<reference evidence="2 3" key="1">
    <citation type="submission" date="2008-07" db="EMBL/GenBank/DDBJ databases">
        <title>Complete sequence of Geobacter bemidjiensis BEM.</title>
        <authorList>
            <consortium name="US DOE Joint Genome Institute"/>
            <person name="Lucas S."/>
            <person name="Copeland A."/>
            <person name="Lapidus A."/>
            <person name="Glavina del Rio T."/>
            <person name="Dalin E."/>
            <person name="Tice H."/>
            <person name="Bruce D."/>
            <person name="Goodwin L."/>
            <person name="Pitluck S."/>
            <person name="Kiss H."/>
            <person name="Brettin T."/>
            <person name="Detter J.C."/>
            <person name="Han C."/>
            <person name="Kuske C.R."/>
            <person name="Schmutz J."/>
            <person name="Larimer F."/>
            <person name="Land M."/>
            <person name="Hauser L."/>
            <person name="Kyrpides N."/>
            <person name="Lykidis A."/>
            <person name="Lovley D."/>
            <person name="Richardson P."/>
        </authorList>
    </citation>
    <scope>NUCLEOTIDE SEQUENCE [LARGE SCALE GENOMIC DNA]</scope>
    <source>
        <strain evidence="3">ATCC BAA-1014 / DSM 16622 / JCM 12645 / Bem</strain>
    </source>
</reference>
<dbReference type="InterPro" id="IPR013783">
    <property type="entry name" value="Ig-like_fold"/>
</dbReference>
<keyword evidence="3" id="KW-1185">Reference proteome</keyword>
<dbReference type="eggNOG" id="COG1572">
    <property type="taxonomic scope" value="Bacteria"/>
</dbReference>
<name>B5EC62_CITBB</name>
<dbReference type="Proteomes" id="UP000008825">
    <property type="component" value="Chromosome"/>
</dbReference>
<dbReference type="KEGG" id="gbm:Gbem_3525"/>
<evidence type="ECO:0000313" key="3">
    <source>
        <dbReference type="Proteomes" id="UP000008825"/>
    </source>
</evidence>
<evidence type="ECO:0008006" key="4">
    <source>
        <dbReference type="Google" id="ProtNLM"/>
    </source>
</evidence>
<organism evidence="2 3">
    <name type="scientific">Citrifermentans bemidjiense (strain ATCC BAA-1014 / DSM 16622 / JCM 12645 / Bem)</name>
    <name type="common">Geobacter bemidjiensis</name>
    <dbReference type="NCBI Taxonomy" id="404380"/>
    <lineage>
        <taxon>Bacteria</taxon>
        <taxon>Pseudomonadati</taxon>
        <taxon>Thermodesulfobacteriota</taxon>
        <taxon>Desulfuromonadia</taxon>
        <taxon>Geobacterales</taxon>
        <taxon>Geobacteraceae</taxon>
        <taxon>Citrifermentans</taxon>
    </lineage>
</organism>
<dbReference type="Pfam" id="PF05345">
    <property type="entry name" value="He_PIG"/>
    <property type="match status" value="1"/>
</dbReference>
<dbReference type="HOGENOM" id="CLU_407566_0_0_7"/>
<gene>
    <name evidence="2" type="ordered locus">Gbem_3525</name>
</gene>
<dbReference type="OrthoDB" id="5692762at2"/>
<dbReference type="AlphaFoldDB" id="B5EC62"/>
<dbReference type="STRING" id="404380.Gbem_3525"/>
<dbReference type="GO" id="GO:0016020">
    <property type="term" value="C:membrane"/>
    <property type="evidence" value="ECO:0007669"/>
    <property type="project" value="InterPro"/>
</dbReference>
<sequence length="674" mass="66985">MLASKSGCLLADRGRFPAAGASDHVIESAITAQESEMRRSWFIMLAFCMVFMFNLAGCGGGSSSAPQKTAISGTVTFPSANGAAKVAAAAATTATAPTLEVRDLNGTLIKSVPLTLQTGTVNTYSYPAIEVEPGKDYVLKAVDGQRVLRALVDKAALSGASATKNVNNVTTTALIVVEKALNLTAGTLGATATAAQVQTASAALALTSPPATIESNITAAIAACTSATGTANAAQAQLASLASIVTAAVSSNVDPSAFVAGTSTATAVDAVTYTVSGSTATASSAPVSSNIAGTFVTVAAEILPSISSAGATSFTVGSAGSFAITGTGTMSVSGTLPSGVTFDAATGRLSGTPAAGSTGAYLLTVTATSNSLTATQKFTLTVNPIPSSLAFTTAMLSGKTFTEGTSNTLVFNANGTLTASDTKDALTWSVNSAGQVVVHNTVTNINTTVTALSGSISTGLAVSLAHSDGTTESTTLTLYVPPAQTTGFTAAMLSGKTFIEGTVNTLVFNANGTLIASDTPDALTWSVNSSGQVVVHNSVTNISTTVTALSGNLSTGLAVSLVDSNGPTASTTLTLYVAPTPVTAFTTAMLSGKTFTEGTVNTLAFNANGTLVASDTTDALTWSVNSSGQLVVHNSVTNINTTATVVSGNLTTGLTVSLVDSNGPTASTTFTLRP</sequence>
<dbReference type="InterPro" id="IPR015919">
    <property type="entry name" value="Cadherin-like_sf"/>
</dbReference>
<keyword evidence="1" id="KW-0812">Transmembrane</keyword>
<evidence type="ECO:0000256" key="1">
    <source>
        <dbReference type="SAM" id="Phobius"/>
    </source>
</evidence>